<dbReference type="InterPro" id="IPR029056">
    <property type="entry name" value="Ribokinase-like"/>
</dbReference>
<dbReference type="InterPro" id="IPR002139">
    <property type="entry name" value="Ribo/fructo_kinase"/>
</dbReference>
<protein>
    <recommendedName>
        <fullName evidence="3">Carbohydrate kinase PfkB domain-containing protein</fullName>
    </recommendedName>
</protein>
<evidence type="ECO:0000256" key="1">
    <source>
        <dbReference type="ARBA" id="ARBA00022679"/>
    </source>
</evidence>
<dbReference type="PANTHER" id="PTHR10584">
    <property type="entry name" value="SUGAR KINASE"/>
    <property type="match status" value="1"/>
</dbReference>
<keyword evidence="2" id="KW-0418">Kinase</keyword>
<dbReference type="STRING" id="1802435.A2114_01315"/>
<proteinExistence type="predicted"/>
<evidence type="ECO:0000313" key="4">
    <source>
        <dbReference type="EMBL" id="OHA57554.1"/>
    </source>
</evidence>
<comment type="caution">
    <text evidence="4">The sequence shown here is derived from an EMBL/GenBank/DDBJ whole genome shotgun (WGS) entry which is preliminary data.</text>
</comment>
<sequence>MKSYDFIAVGDIVTDAFIRLKDAKVNCDINDDNCTITMRFGDKIPYEQVMEVKAVGNAANASVAAARLGLDSALVTDLGDDQHGADIVDKLRAEKVGTDFVTVHPGKTSNYHYVLWYEDDRTILVKHEEFDYRWPTIPAAPAWLYFSSLSENSLAYHQALADYVKANPEVKLAFQPGTFQIKLGAKKLQNIYEASEIVFMNTEEARRVLETKETDVKKLLTSLRQLGPKMAVVTDGKAGAYLATDEGNWFIPPYPDPKPPLDRTGAGDAFASTFTAALALGETPETALTWAPINSMSVVQYVGAQEGLLTKSQLLDYLAKAPADYHPKKLS</sequence>
<reference evidence="4 5" key="1">
    <citation type="journal article" date="2016" name="Nat. Commun.">
        <title>Thousands of microbial genomes shed light on interconnected biogeochemical processes in an aquifer system.</title>
        <authorList>
            <person name="Anantharaman K."/>
            <person name="Brown C.T."/>
            <person name="Hug L.A."/>
            <person name="Sharon I."/>
            <person name="Castelle C.J."/>
            <person name="Probst A.J."/>
            <person name="Thomas B.C."/>
            <person name="Singh A."/>
            <person name="Wilkins M.J."/>
            <person name="Karaoz U."/>
            <person name="Brodie E.L."/>
            <person name="Williams K.H."/>
            <person name="Hubbard S.S."/>
            <person name="Banfield J.F."/>
        </authorList>
    </citation>
    <scope>NUCLEOTIDE SEQUENCE [LARGE SCALE GENOMIC DNA]</scope>
</reference>
<evidence type="ECO:0000313" key="5">
    <source>
        <dbReference type="Proteomes" id="UP000176494"/>
    </source>
</evidence>
<keyword evidence="1" id="KW-0808">Transferase</keyword>
<dbReference type="EMBL" id="MHTG01000011">
    <property type="protein sequence ID" value="OHA57554.1"/>
    <property type="molecule type" value="Genomic_DNA"/>
</dbReference>
<feature type="domain" description="Carbohydrate kinase PfkB" evidence="3">
    <location>
        <begin position="33"/>
        <end position="308"/>
    </location>
</feature>
<accession>A0A1G2QAH1</accession>
<dbReference type="SUPFAM" id="SSF53613">
    <property type="entry name" value="Ribokinase-like"/>
    <property type="match status" value="1"/>
</dbReference>
<dbReference type="PANTHER" id="PTHR10584:SF166">
    <property type="entry name" value="RIBOKINASE"/>
    <property type="match status" value="1"/>
</dbReference>
<dbReference type="Pfam" id="PF00294">
    <property type="entry name" value="PfkB"/>
    <property type="match status" value="1"/>
</dbReference>
<evidence type="ECO:0000259" key="3">
    <source>
        <dbReference type="Pfam" id="PF00294"/>
    </source>
</evidence>
<dbReference type="GO" id="GO:0016301">
    <property type="term" value="F:kinase activity"/>
    <property type="evidence" value="ECO:0007669"/>
    <property type="project" value="UniProtKB-KW"/>
</dbReference>
<dbReference type="Proteomes" id="UP000176494">
    <property type="component" value="Unassembled WGS sequence"/>
</dbReference>
<dbReference type="InterPro" id="IPR011611">
    <property type="entry name" value="PfkB_dom"/>
</dbReference>
<dbReference type="PRINTS" id="PR00990">
    <property type="entry name" value="RIBOKINASE"/>
</dbReference>
<dbReference type="AlphaFoldDB" id="A0A1G2QAH1"/>
<dbReference type="GO" id="GO:0005829">
    <property type="term" value="C:cytosol"/>
    <property type="evidence" value="ECO:0007669"/>
    <property type="project" value="TreeGrafter"/>
</dbReference>
<dbReference type="Gene3D" id="3.40.1190.20">
    <property type="match status" value="1"/>
</dbReference>
<gene>
    <name evidence="4" type="ORF">A2114_01315</name>
</gene>
<dbReference type="GO" id="GO:0006796">
    <property type="term" value="P:phosphate-containing compound metabolic process"/>
    <property type="evidence" value="ECO:0007669"/>
    <property type="project" value="UniProtKB-ARBA"/>
</dbReference>
<evidence type="ECO:0000256" key="2">
    <source>
        <dbReference type="ARBA" id="ARBA00022777"/>
    </source>
</evidence>
<name>A0A1G2QAH1_9BACT</name>
<organism evidence="4 5">
    <name type="scientific">Candidatus Vogelbacteria bacterium GWA1_51_14</name>
    <dbReference type="NCBI Taxonomy" id="1802435"/>
    <lineage>
        <taxon>Bacteria</taxon>
        <taxon>Candidatus Vogeliibacteriota</taxon>
    </lineage>
</organism>